<keyword evidence="7 8" id="KW-0961">Cell wall biogenesis/degradation</keyword>
<proteinExistence type="inferred from homology"/>
<evidence type="ECO:0000313" key="12">
    <source>
        <dbReference type="Proteomes" id="UP000321617"/>
    </source>
</evidence>
<keyword evidence="5 7" id="KW-0547">Nucleotide-binding</keyword>
<accession>A0A562VBK9</accession>
<dbReference type="InterPro" id="IPR005762">
    <property type="entry name" value="MurD"/>
</dbReference>
<evidence type="ECO:0000256" key="8">
    <source>
        <dbReference type="RuleBase" id="RU003664"/>
    </source>
</evidence>
<name>A0A562VBK9_9ACTN</name>
<dbReference type="EMBL" id="VLLL01000005">
    <property type="protein sequence ID" value="TWJ15274.1"/>
    <property type="molecule type" value="Genomic_DNA"/>
</dbReference>
<comment type="caution">
    <text evidence="11">The sequence shown here is derived from an EMBL/GenBank/DDBJ whole genome shotgun (WGS) entry which is preliminary data.</text>
</comment>
<feature type="domain" description="Mur ligase C-terminal" evidence="9">
    <location>
        <begin position="303"/>
        <end position="421"/>
    </location>
</feature>
<keyword evidence="6 7" id="KW-0067">ATP-binding</keyword>
<dbReference type="GO" id="GO:0071555">
    <property type="term" value="P:cell wall organization"/>
    <property type="evidence" value="ECO:0007669"/>
    <property type="project" value="UniProtKB-KW"/>
</dbReference>
<dbReference type="Pfam" id="PF02875">
    <property type="entry name" value="Mur_ligase_C"/>
    <property type="match status" value="1"/>
</dbReference>
<dbReference type="InterPro" id="IPR013221">
    <property type="entry name" value="Mur_ligase_cen"/>
</dbReference>
<keyword evidence="7 8" id="KW-0131">Cell cycle</keyword>
<evidence type="ECO:0000259" key="9">
    <source>
        <dbReference type="Pfam" id="PF02875"/>
    </source>
</evidence>
<dbReference type="PANTHER" id="PTHR43692:SF1">
    <property type="entry name" value="UDP-N-ACETYLMURAMOYLALANINE--D-GLUTAMATE LIGASE"/>
    <property type="match status" value="1"/>
</dbReference>
<dbReference type="PANTHER" id="PTHR43692">
    <property type="entry name" value="UDP-N-ACETYLMURAMOYLALANINE--D-GLUTAMATE LIGASE"/>
    <property type="match status" value="1"/>
</dbReference>
<keyword evidence="3 7" id="KW-0963">Cytoplasm</keyword>
<dbReference type="GO" id="GO:0051301">
    <property type="term" value="P:cell division"/>
    <property type="evidence" value="ECO:0007669"/>
    <property type="project" value="UniProtKB-KW"/>
</dbReference>
<dbReference type="Gene3D" id="3.40.1190.10">
    <property type="entry name" value="Mur-like, catalytic domain"/>
    <property type="match status" value="1"/>
</dbReference>
<comment type="pathway">
    <text evidence="2 7 8">Cell wall biogenesis; peptidoglycan biosynthesis.</text>
</comment>
<dbReference type="SUPFAM" id="SSF53244">
    <property type="entry name" value="MurD-like peptide ligases, peptide-binding domain"/>
    <property type="match status" value="1"/>
</dbReference>
<protein>
    <recommendedName>
        <fullName evidence="7 8">UDP-N-acetylmuramoylalanine--D-glutamate ligase</fullName>
        <ecNumber evidence="7 8">6.3.2.9</ecNumber>
    </recommendedName>
    <alternativeName>
        <fullName evidence="7">D-glutamic acid-adding enzyme</fullName>
    </alternativeName>
    <alternativeName>
        <fullName evidence="7">UDP-N-acetylmuramoyl-L-alanyl-D-glutamate synthetase</fullName>
    </alternativeName>
</protein>
<dbReference type="Pfam" id="PF08245">
    <property type="entry name" value="Mur_ligase_M"/>
    <property type="match status" value="1"/>
</dbReference>
<dbReference type="RefSeq" id="WP_147133699.1">
    <property type="nucleotide sequence ID" value="NZ_BAABIJ010000001.1"/>
</dbReference>
<keyword evidence="7 8" id="KW-0573">Peptidoglycan synthesis</keyword>
<evidence type="ECO:0000256" key="3">
    <source>
        <dbReference type="ARBA" id="ARBA00022490"/>
    </source>
</evidence>
<evidence type="ECO:0000256" key="6">
    <source>
        <dbReference type="ARBA" id="ARBA00022840"/>
    </source>
</evidence>
<keyword evidence="7 8" id="KW-0133">Cell shape</keyword>
<dbReference type="EC" id="6.3.2.9" evidence="7 8"/>
<gene>
    <name evidence="7" type="primary">murD</name>
    <name evidence="11" type="ORF">LX16_0974</name>
</gene>
<dbReference type="AlphaFoldDB" id="A0A562VBK9"/>
<comment type="function">
    <text evidence="7 8">Cell wall formation. Catalyzes the addition of glutamate to the nucleotide precursor UDP-N-acetylmuramoyl-L-alanine (UMA).</text>
</comment>
<reference evidence="11 12" key="1">
    <citation type="journal article" date="2013" name="Stand. Genomic Sci.">
        <title>Genomic Encyclopedia of Type Strains, Phase I: The one thousand microbial genomes (KMG-I) project.</title>
        <authorList>
            <person name="Kyrpides N.C."/>
            <person name="Woyke T."/>
            <person name="Eisen J.A."/>
            <person name="Garrity G."/>
            <person name="Lilburn T.G."/>
            <person name="Beck B.J."/>
            <person name="Whitman W.B."/>
            <person name="Hugenholtz P."/>
            <person name="Klenk H.P."/>
        </authorList>
    </citation>
    <scope>NUCLEOTIDE SEQUENCE [LARGE SCALE GENOMIC DNA]</scope>
    <source>
        <strain evidence="11 12">DSM 45044</strain>
    </source>
</reference>
<dbReference type="InterPro" id="IPR036565">
    <property type="entry name" value="Mur-like_cat_sf"/>
</dbReference>
<comment type="subcellular location">
    <subcellularLocation>
        <location evidence="1 7 8">Cytoplasm</location>
    </subcellularLocation>
</comment>
<keyword evidence="12" id="KW-1185">Reference proteome</keyword>
<dbReference type="Gene3D" id="3.40.50.720">
    <property type="entry name" value="NAD(P)-binding Rossmann-like Domain"/>
    <property type="match status" value="1"/>
</dbReference>
<evidence type="ECO:0000256" key="7">
    <source>
        <dbReference type="HAMAP-Rule" id="MF_00639"/>
    </source>
</evidence>
<dbReference type="GO" id="GO:0005524">
    <property type="term" value="F:ATP binding"/>
    <property type="evidence" value="ECO:0007669"/>
    <property type="project" value="UniProtKB-UniRule"/>
</dbReference>
<evidence type="ECO:0000256" key="4">
    <source>
        <dbReference type="ARBA" id="ARBA00022598"/>
    </source>
</evidence>
<dbReference type="NCBIfam" id="TIGR01087">
    <property type="entry name" value="murD"/>
    <property type="match status" value="1"/>
</dbReference>
<comment type="similarity">
    <text evidence="7">Belongs to the MurCDEF family.</text>
</comment>
<organism evidence="11 12">
    <name type="scientific">Stackebrandtia albiflava</name>
    <dbReference type="NCBI Taxonomy" id="406432"/>
    <lineage>
        <taxon>Bacteria</taxon>
        <taxon>Bacillati</taxon>
        <taxon>Actinomycetota</taxon>
        <taxon>Actinomycetes</taxon>
        <taxon>Glycomycetales</taxon>
        <taxon>Glycomycetaceae</taxon>
        <taxon>Stackebrandtia</taxon>
    </lineage>
</organism>
<dbReference type="GO" id="GO:0008360">
    <property type="term" value="P:regulation of cell shape"/>
    <property type="evidence" value="ECO:0007669"/>
    <property type="project" value="UniProtKB-KW"/>
</dbReference>
<dbReference type="InterPro" id="IPR004101">
    <property type="entry name" value="Mur_ligase_C"/>
</dbReference>
<dbReference type="UniPathway" id="UPA00219"/>
<evidence type="ECO:0000256" key="5">
    <source>
        <dbReference type="ARBA" id="ARBA00022741"/>
    </source>
</evidence>
<keyword evidence="7 8" id="KW-0132">Cell division</keyword>
<dbReference type="OrthoDB" id="9809796at2"/>
<feature type="domain" description="Mur ligase central" evidence="10">
    <location>
        <begin position="109"/>
        <end position="281"/>
    </location>
</feature>
<feature type="binding site" evidence="7">
    <location>
        <begin position="111"/>
        <end position="117"/>
    </location>
    <ligand>
        <name>ATP</name>
        <dbReference type="ChEBI" id="CHEBI:30616"/>
    </ligand>
</feature>
<dbReference type="GO" id="GO:0009252">
    <property type="term" value="P:peptidoglycan biosynthetic process"/>
    <property type="evidence" value="ECO:0007669"/>
    <property type="project" value="UniProtKB-UniRule"/>
</dbReference>
<dbReference type="GO" id="GO:0008764">
    <property type="term" value="F:UDP-N-acetylmuramoylalanine-D-glutamate ligase activity"/>
    <property type="evidence" value="ECO:0007669"/>
    <property type="project" value="UniProtKB-UniRule"/>
</dbReference>
<evidence type="ECO:0000259" key="10">
    <source>
        <dbReference type="Pfam" id="PF08245"/>
    </source>
</evidence>
<sequence length="451" mass="46724">MTRYLVAGARVAGAAAARALAARGHDVVVYDRDPSDTLTGLADLVEAVHTGDTLPEAVIAQADEVVVSPGFAPHHWLPTTAAALGKPVYSEPELAWRLRPADAAPWLAVTGTNGKTTTVTMLAAVLKAAGVHTDALGNIGTPLVDAVTADYDALVVELSSQQLEWADRLAPEYGVLLNLDADHLSYHGGMAEYVRAKTRIWRGGVAVGNLDDPVVAGLLAAAPGEHVGFTLGPPPRGGFGVIDETLVDHTGDEPVPLVPAKAIRPAGRHHVANALAAAAVARRFGVPVEAVAAGLAAYQPQPHRNVLVGTVAGVRYIDDSKGTNPHATAAAVDSYRRIIWIAGGQLKGVDVDPLVARAADRLRGAVLLGTDRAVIAASLARHAPGVPVIRVDRDDHEAMTEVVAAAAGLAEPGDVVLLSPAAASYDMFTGYEDRGRRFADAVAALAAAQSR</sequence>
<evidence type="ECO:0000256" key="1">
    <source>
        <dbReference type="ARBA" id="ARBA00004496"/>
    </source>
</evidence>
<evidence type="ECO:0000313" key="11">
    <source>
        <dbReference type="EMBL" id="TWJ15274.1"/>
    </source>
</evidence>
<comment type="catalytic activity">
    <reaction evidence="7 8">
        <text>UDP-N-acetyl-alpha-D-muramoyl-L-alanine + D-glutamate + ATP = UDP-N-acetyl-alpha-D-muramoyl-L-alanyl-D-glutamate + ADP + phosphate + H(+)</text>
        <dbReference type="Rhea" id="RHEA:16429"/>
        <dbReference type="ChEBI" id="CHEBI:15378"/>
        <dbReference type="ChEBI" id="CHEBI:29986"/>
        <dbReference type="ChEBI" id="CHEBI:30616"/>
        <dbReference type="ChEBI" id="CHEBI:43474"/>
        <dbReference type="ChEBI" id="CHEBI:83898"/>
        <dbReference type="ChEBI" id="CHEBI:83900"/>
        <dbReference type="ChEBI" id="CHEBI:456216"/>
        <dbReference type="EC" id="6.3.2.9"/>
    </reaction>
</comment>
<dbReference type="Gene3D" id="3.90.190.20">
    <property type="entry name" value="Mur ligase, C-terminal domain"/>
    <property type="match status" value="1"/>
</dbReference>
<dbReference type="SUPFAM" id="SSF51984">
    <property type="entry name" value="MurCD N-terminal domain"/>
    <property type="match status" value="1"/>
</dbReference>
<dbReference type="Proteomes" id="UP000321617">
    <property type="component" value="Unassembled WGS sequence"/>
</dbReference>
<dbReference type="InterPro" id="IPR036615">
    <property type="entry name" value="Mur_ligase_C_dom_sf"/>
</dbReference>
<dbReference type="GO" id="GO:0005737">
    <property type="term" value="C:cytoplasm"/>
    <property type="evidence" value="ECO:0007669"/>
    <property type="project" value="UniProtKB-SubCell"/>
</dbReference>
<evidence type="ECO:0000256" key="2">
    <source>
        <dbReference type="ARBA" id="ARBA00004752"/>
    </source>
</evidence>
<keyword evidence="4 7" id="KW-0436">Ligase</keyword>
<dbReference type="HAMAP" id="MF_00639">
    <property type="entry name" value="MurD"/>
    <property type="match status" value="1"/>
</dbReference>
<dbReference type="SUPFAM" id="SSF53623">
    <property type="entry name" value="MurD-like peptide ligases, catalytic domain"/>
    <property type="match status" value="1"/>
</dbReference>